<dbReference type="GO" id="GO:0004061">
    <property type="term" value="F:arylformamidase activity"/>
    <property type="evidence" value="ECO:0007669"/>
    <property type="project" value="InterPro"/>
</dbReference>
<keyword evidence="2" id="KW-1185">Reference proteome</keyword>
<evidence type="ECO:0000313" key="2">
    <source>
        <dbReference type="Proteomes" id="UP000321306"/>
    </source>
</evidence>
<reference evidence="1 2" key="1">
    <citation type="submission" date="2019-07" db="EMBL/GenBank/DDBJ databases">
        <title>Whole genome shotgun sequence of Deinococcus cellulosilyticus NBRC 106333.</title>
        <authorList>
            <person name="Hosoyama A."/>
            <person name="Uohara A."/>
            <person name="Ohji S."/>
            <person name="Ichikawa N."/>
        </authorList>
    </citation>
    <scope>NUCLEOTIDE SEQUENCE [LARGE SCALE GENOMIC DNA]</scope>
    <source>
        <strain evidence="1 2">NBRC 106333</strain>
    </source>
</reference>
<dbReference type="EMBL" id="BJXB01000025">
    <property type="protein sequence ID" value="GEM48912.1"/>
    <property type="molecule type" value="Genomic_DNA"/>
</dbReference>
<dbReference type="SUPFAM" id="SSF102198">
    <property type="entry name" value="Putative cyclase"/>
    <property type="match status" value="1"/>
</dbReference>
<protein>
    <recommendedName>
        <fullName evidence="3">Cyclase</fullName>
    </recommendedName>
</protein>
<name>A0A511N7U4_DEIC1</name>
<dbReference type="PANTHER" id="PTHR31118:SF12">
    <property type="entry name" value="CYCLASE-LIKE PROTEIN 2"/>
    <property type="match status" value="1"/>
</dbReference>
<dbReference type="GO" id="GO:0019441">
    <property type="term" value="P:L-tryptophan catabolic process to kynurenine"/>
    <property type="evidence" value="ECO:0007669"/>
    <property type="project" value="InterPro"/>
</dbReference>
<evidence type="ECO:0008006" key="3">
    <source>
        <dbReference type="Google" id="ProtNLM"/>
    </source>
</evidence>
<dbReference type="Pfam" id="PF04199">
    <property type="entry name" value="Cyclase"/>
    <property type="match status" value="1"/>
</dbReference>
<gene>
    <name evidence="1" type="ORF">DC3_45470</name>
</gene>
<dbReference type="PANTHER" id="PTHR31118">
    <property type="entry name" value="CYCLASE-LIKE PROTEIN 2"/>
    <property type="match status" value="1"/>
</dbReference>
<accession>A0A511N7U4</accession>
<dbReference type="InterPro" id="IPR037175">
    <property type="entry name" value="KFase_sf"/>
</dbReference>
<evidence type="ECO:0000313" key="1">
    <source>
        <dbReference type="EMBL" id="GEM48912.1"/>
    </source>
</evidence>
<sequence>MDTVRILGRTARIIDLSDTLSNDTQAFEPNQHDIKYIDHVLGLTLGAQVFGLTLEQVKKAVPRGYAWAVEQVTLSTHSGTHVDAPYHYGPQMQDGTPTRTIDQVPLSWCMGDGVKLDFTFKAAGEGITAQDIEQELQRIAYTLKAGDIVLIHTGASKHFKEKGYDHRHAGLTREATAHLVERGVKLIGIDAWGLDRPFSATFPEAMQGKTEFWESHFYGLEQEYCQIEKLTNLESIPMAHGFTVVALPYKIQGASSGWTRAVALVPEP</sequence>
<dbReference type="AlphaFoldDB" id="A0A511N7U4"/>
<dbReference type="RefSeq" id="WP_146888477.1">
    <property type="nucleotide sequence ID" value="NZ_BJXB01000025.1"/>
</dbReference>
<comment type="caution">
    <text evidence="1">The sequence shown here is derived from an EMBL/GenBank/DDBJ whole genome shotgun (WGS) entry which is preliminary data.</text>
</comment>
<dbReference type="Proteomes" id="UP000321306">
    <property type="component" value="Unassembled WGS sequence"/>
</dbReference>
<organism evidence="1 2">
    <name type="scientific">Deinococcus cellulosilyticus (strain DSM 18568 / NBRC 106333 / KACC 11606 / 5516J-15)</name>
    <dbReference type="NCBI Taxonomy" id="1223518"/>
    <lineage>
        <taxon>Bacteria</taxon>
        <taxon>Thermotogati</taxon>
        <taxon>Deinococcota</taxon>
        <taxon>Deinococci</taxon>
        <taxon>Deinococcales</taxon>
        <taxon>Deinococcaceae</taxon>
        <taxon>Deinococcus</taxon>
    </lineage>
</organism>
<dbReference type="InterPro" id="IPR007325">
    <property type="entry name" value="KFase/CYL"/>
</dbReference>
<dbReference type="Gene3D" id="3.50.30.50">
    <property type="entry name" value="Putative cyclase"/>
    <property type="match status" value="1"/>
</dbReference>
<dbReference type="OrthoDB" id="9796085at2"/>
<proteinExistence type="predicted"/>